<proteinExistence type="predicted"/>
<dbReference type="HOGENOM" id="CLU_077273_0_0_1"/>
<evidence type="ECO:0000313" key="2">
    <source>
        <dbReference type="EMBL" id="CAK89744.1"/>
    </source>
</evidence>
<accession>A0E377</accession>
<evidence type="ECO:0008006" key="4">
    <source>
        <dbReference type="Google" id="ProtNLM"/>
    </source>
</evidence>
<reference evidence="2 3" key="1">
    <citation type="journal article" date="2006" name="Nature">
        <title>Global trends of whole-genome duplications revealed by the ciliate Paramecium tetraurelia.</title>
        <authorList>
            <consortium name="Genoscope"/>
            <person name="Aury J.-M."/>
            <person name="Jaillon O."/>
            <person name="Duret L."/>
            <person name="Noel B."/>
            <person name="Jubin C."/>
            <person name="Porcel B.M."/>
            <person name="Segurens B."/>
            <person name="Daubin V."/>
            <person name="Anthouard V."/>
            <person name="Aiach N."/>
            <person name="Arnaiz O."/>
            <person name="Billaut A."/>
            <person name="Beisson J."/>
            <person name="Blanc I."/>
            <person name="Bouhouche K."/>
            <person name="Camara F."/>
            <person name="Duharcourt S."/>
            <person name="Guigo R."/>
            <person name="Gogendeau D."/>
            <person name="Katinka M."/>
            <person name="Keller A.-M."/>
            <person name="Kissmehl R."/>
            <person name="Klotz C."/>
            <person name="Koll F."/>
            <person name="Le Moue A."/>
            <person name="Lepere C."/>
            <person name="Malinsky S."/>
            <person name="Nowacki M."/>
            <person name="Nowak J.K."/>
            <person name="Plattner H."/>
            <person name="Poulain J."/>
            <person name="Ruiz F."/>
            <person name="Serrano V."/>
            <person name="Zagulski M."/>
            <person name="Dessen P."/>
            <person name="Betermier M."/>
            <person name="Weissenbach J."/>
            <person name="Scarpelli C."/>
            <person name="Schachter V."/>
            <person name="Sperling L."/>
            <person name="Meyer E."/>
            <person name="Cohen J."/>
            <person name="Wincker P."/>
        </authorList>
    </citation>
    <scope>NUCLEOTIDE SEQUENCE [LARGE SCALE GENOMIC DNA]</scope>
    <source>
        <strain evidence="2 3">Stock d4-2</strain>
    </source>
</reference>
<feature type="chain" id="PRO_5002624503" description="Mini antigen" evidence="1">
    <location>
        <begin position="17"/>
        <end position="295"/>
    </location>
</feature>
<feature type="signal peptide" evidence="1">
    <location>
        <begin position="1"/>
        <end position="16"/>
    </location>
</feature>
<dbReference type="EMBL" id="CT868656">
    <property type="protein sequence ID" value="CAK89744.1"/>
    <property type="molecule type" value="Genomic_DNA"/>
</dbReference>
<organism evidence="2 3">
    <name type="scientific">Paramecium tetraurelia</name>
    <dbReference type="NCBI Taxonomy" id="5888"/>
    <lineage>
        <taxon>Eukaryota</taxon>
        <taxon>Sar</taxon>
        <taxon>Alveolata</taxon>
        <taxon>Ciliophora</taxon>
        <taxon>Intramacronucleata</taxon>
        <taxon>Oligohymenophorea</taxon>
        <taxon>Peniculida</taxon>
        <taxon>Parameciidae</taxon>
        <taxon>Paramecium</taxon>
    </lineage>
</organism>
<gene>
    <name evidence="2" type="ORF">GSPATT00022917001</name>
</gene>
<dbReference type="AlphaFoldDB" id="A0E377"/>
<dbReference type="InParanoid" id="A0E377"/>
<protein>
    <recommendedName>
        <fullName evidence="4">Mini antigen</fullName>
    </recommendedName>
</protein>
<sequence length="295" mass="33609">MKINLILCILTFRITGQIVIPFGQRCLCSDISEKNQCELINCYWDGECSENKCENRKQDKCYGECQWSDGACIDYVFKCSDYSTQKSCDQQANCGWAASQQCILFNSCQGFFVSEPEQCYSKGQSQCEPSATQADGQYQCVQKMNVECGKLKSKTICNNSQQSNSVQCGWKQSTNECLAKLDFDNCENVKDWQEMCDTYACIWLNGTCLSRDCGSFTIQDTCKFIPNYQYTEITVCIWTQDKCQSVESLDELPQEQCFQNTNGGSMWINDGCTSCYGYTQILNIIMMVLIFTLFE</sequence>
<keyword evidence="1" id="KW-0732">Signal</keyword>
<dbReference type="Proteomes" id="UP000000600">
    <property type="component" value="Unassembled WGS sequence"/>
</dbReference>
<dbReference type="KEGG" id="ptm:GSPATT00022917001"/>
<keyword evidence="3" id="KW-1185">Reference proteome</keyword>
<evidence type="ECO:0000256" key="1">
    <source>
        <dbReference type="SAM" id="SignalP"/>
    </source>
</evidence>
<name>A0E377_PARTE</name>
<evidence type="ECO:0000313" key="3">
    <source>
        <dbReference type="Proteomes" id="UP000000600"/>
    </source>
</evidence>
<dbReference type="GeneID" id="5042926"/>
<dbReference type="OrthoDB" id="284856at2759"/>
<dbReference type="OMA" id="CELINCY"/>
<dbReference type="RefSeq" id="XP_001457141.1">
    <property type="nucleotide sequence ID" value="XM_001457104.2"/>
</dbReference>